<evidence type="ECO:0000313" key="3">
    <source>
        <dbReference type="Proteomes" id="UP000306274"/>
    </source>
</evidence>
<evidence type="ECO:0000256" key="1">
    <source>
        <dbReference type="SAM" id="SignalP"/>
    </source>
</evidence>
<dbReference type="Proteomes" id="UP000306274">
    <property type="component" value="Unassembled WGS sequence"/>
</dbReference>
<proteinExistence type="predicted"/>
<comment type="caution">
    <text evidence="2">The sequence shown here is derived from an EMBL/GenBank/DDBJ whole genome shotgun (WGS) entry which is preliminary data.</text>
</comment>
<protein>
    <submittedName>
        <fullName evidence="2">Uncharacterized protein</fullName>
    </submittedName>
</protein>
<keyword evidence="1" id="KW-0732">Signal</keyword>
<reference evidence="2 3" key="1">
    <citation type="submission" date="2019-04" db="EMBL/GenBank/DDBJ databases">
        <title>Streptomyces rhizosphaericola sp. nov., an actinobacterium isolated from the wheat rhizosphere.</title>
        <authorList>
            <person name="Vargas Hoyos H.A."/>
            <person name="Santos S.N."/>
            <person name="Genuario D.B."/>
            <person name="Melo I.S."/>
            <person name="Da Silva L.J."/>
            <person name="Da Silva F.S.P."/>
            <person name="Zucchi T.D."/>
        </authorList>
    </citation>
    <scope>NUCLEOTIDE SEQUENCE [LARGE SCALE GENOMIC DNA]</scope>
    <source>
        <strain evidence="2 3">1AS2c</strain>
    </source>
</reference>
<sequence>MRVRTVLITTALAAPALLGSAGLAAAADPEPTNPLGLSNDVPLDFENNAVGTPFGQWDAPEFHEHVSGS</sequence>
<gene>
    <name evidence="2" type="ORF">E5Z02_04945</name>
</gene>
<feature type="signal peptide" evidence="1">
    <location>
        <begin position="1"/>
        <end position="26"/>
    </location>
</feature>
<feature type="chain" id="PRO_5047075250" evidence="1">
    <location>
        <begin position="27"/>
        <end position="69"/>
    </location>
</feature>
<dbReference type="EMBL" id="SRZK01000027">
    <property type="protein sequence ID" value="TGZ11417.1"/>
    <property type="molecule type" value="Genomic_DNA"/>
</dbReference>
<evidence type="ECO:0000313" key="2">
    <source>
        <dbReference type="EMBL" id="TGZ11417.1"/>
    </source>
</evidence>
<accession>A0ABY2PK92</accession>
<organism evidence="2 3">
    <name type="scientific">Streptomyces rhizosphaericola</name>
    <dbReference type="NCBI Taxonomy" id="2564098"/>
    <lineage>
        <taxon>Bacteria</taxon>
        <taxon>Bacillati</taxon>
        <taxon>Actinomycetota</taxon>
        <taxon>Actinomycetes</taxon>
        <taxon>Kitasatosporales</taxon>
        <taxon>Streptomycetaceae</taxon>
        <taxon>Streptomyces</taxon>
    </lineage>
</organism>
<name>A0ABY2PK92_9ACTN</name>
<dbReference type="RefSeq" id="WP_136015600.1">
    <property type="nucleotide sequence ID" value="NZ_SRZK01000027.1"/>
</dbReference>
<keyword evidence="3" id="KW-1185">Reference proteome</keyword>